<feature type="transmembrane region" description="Helical" evidence="1">
    <location>
        <begin position="88"/>
        <end position="109"/>
    </location>
</feature>
<evidence type="ECO:0000313" key="3">
    <source>
        <dbReference type="EMBL" id="MEU8137026.1"/>
    </source>
</evidence>
<dbReference type="EMBL" id="JBEZFP010000077">
    <property type="protein sequence ID" value="MEU8137026.1"/>
    <property type="molecule type" value="Genomic_DNA"/>
</dbReference>
<proteinExistence type="predicted"/>
<name>A0ABV3DMP8_9ACTN</name>
<sequence>MNVLARAGLTARGVVYVLVGALAVQVALDDKGKQADRGGALTELAEQPFGALFVWTVGIGLAAMALWRLSEAVLGAAGPGGRDTSKRLLAGVRFVFYSFVAVSVISFAAGRKSSDSSDKQSKDATARVFDLPVGRWLVALVGVVIVGAGVWIAARAVKREYRKHLKLSRMSQPTENAVDLLGVVGGVSRGVVFFAAGCFAVTAAVKYDPGKAKGLDDTLRTFADTSAGPLLLVAIAVGLVLFGLFSFAMARWRKV</sequence>
<keyword evidence="1" id="KW-0472">Membrane</keyword>
<protein>
    <submittedName>
        <fullName evidence="3">DUF1206 domain-containing protein</fullName>
    </submittedName>
</protein>
<dbReference type="InterPro" id="IPR009597">
    <property type="entry name" value="DUF1206"/>
</dbReference>
<accession>A0ABV3DMP8</accession>
<reference evidence="3 4" key="1">
    <citation type="submission" date="2024-06" db="EMBL/GenBank/DDBJ databases">
        <title>The Natural Products Discovery Center: Release of the First 8490 Sequenced Strains for Exploring Actinobacteria Biosynthetic Diversity.</title>
        <authorList>
            <person name="Kalkreuter E."/>
            <person name="Kautsar S.A."/>
            <person name="Yang D."/>
            <person name="Bader C.D."/>
            <person name="Teijaro C.N."/>
            <person name="Fluegel L."/>
            <person name="Davis C.M."/>
            <person name="Simpson J.R."/>
            <person name="Lauterbach L."/>
            <person name="Steele A.D."/>
            <person name="Gui C."/>
            <person name="Meng S."/>
            <person name="Li G."/>
            <person name="Viehrig K."/>
            <person name="Ye F."/>
            <person name="Su P."/>
            <person name="Kiefer A.F."/>
            <person name="Nichols A."/>
            <person name="Cepeda A.J."/>
            <person name="Yan W."/>
            <person name="Fan B."/>
            <person name="Jiang Y."/>
            <person name="Adhikari A."/>
            <person name="Zheng C.-J."/>
            <person name="Schuster L."/>
            <person name="Cowan T.M."/>
            <person name="Smanski M.J."/>
            <person name="Chevrette M.G."/>
            <person name="De Carvalho L.P.S."/>
            <person name="Shen B."/>
        </authorList>
    </citation>
    <scope>NUCLEOTIDE SEQUENCE [LARGE SCALE GENOMIC DNA]</scope>
    <source>
        <strain evidence="3 4">NPDC048946</strain>
    </source>
</reference>
<feature type="transmembrane region" description="Helical" evidence="1">
    <location>
        <begin position="9"/>
        <end position="28"/>
    </location>
</feature>
<evidence type="ECO:0000259" key="2">
    <source>
        <dbReference type="Pfam" id="PF06724"/>
    </source>
</evidence>
<keyword evidence="1" id="KW-1133">Transmembrane helix</keyword>
<feature type="domain" description="DUF1206" evidence="2">
    <location>
        <begin position="92"/>
        <end position="159"/>
    </location>
</feature>
<keyword evidence="1" id="KW-0812">Transmembrane</keyword>
<dbReference type="Proteomes" id="UP001551482">
    <property type="component" value="Unassembled WGS sequence"/>
</dbReference>
<evidence type="ECO:0000313" key="4">
    <source>
        <dbReference type="Proteomes" id="UP001551482"/>
    </source>
</evidence>
<feature type="transmembrane region" description="Helical" evidence="1">
    <location>
        <begin position="48"/>
        <end position="67"/>
    </location>
</feature>
<feature type="domain" description="DUF1206" evidence="2">
    <location>
        <begin position="184"/>
        <end position="253"/>
    </location>
</feature>
<evidence type="ECO:0000256" key="1">
    <source>
        <dbReference type="SAM" id="Phobius"/>
    </source>
</evidence>
<feature type="transmembrane region" description="Helical" evidence="1">
    <location>
        <begin position="227"/>
        <end position="250"/>
    </location>
</feature>
<feature type="domain" description="DUF1206" evidence="2">
    <location>
        <begin position="7"/>
        <end position="74"/>
    </location>
</feature>
<organism evidence="3 4">
    <name type="scientific">Streptodolium elevatio</name>
    <dbReference type="NCBI Taxonomy" id="3157996"/>
    <lineage>
        <taxon>Bacteria</taxon>
        <taxon>Bacillati</taxon>
        <taxon>Actinomycetota</taxon>
        <taxon>Actinomycetes</taxon>
        <taxon>Kitasatosporales</taxon>
        <taxon>Streptomycetaceae</taxon>
        <taxon>Streptodolium</taxon>
    </lineage>
</organism>
<comment type="caution">
    <text evidence="3">The sequence shown here is derived from an EMBL/GenBank/DDBJ whole genome shotgun (WGS) entry which is preliminary data.</text>
</comment>
<feature type="transmembrane region" description="Helical" evidence="1">
    <location>
        <begin position="178"/>
        <end position="207"/>
    </location>
</feature>
<feature type="transmembrane region" description="Helical" evidence="1">
    <location>
        <begin position="136"/>
        <end position="157"/>
    </location>
</feature>
<dbReference type="Pfam" id="PF06724">
    <property type="entry name" value="DUF1206"/>
    <property type="match status" value="3"/>
</dbReference>
<gene>
    <name evidence="3" type="ORF">AB0C36_26365</name>
</gene>
<keyword evidence="4" id="KW-1185">Reference proteome</keyword>